<dbReference type="Proteomes" id="UP000552097">
    <property type="component" value="Unassembled WGS sequence"/>
</dbReference>
<sequence length="395" mass="43671">MKVLIVGAGVGGVAAAAALTAAGHEVAVFERADRLRATGNGVLVWPNGTAILRDLGVSLPELGSRIDEADVLAYDGTPLMRMDLEGAQAKYGAPTIGVLRGHIIERLAQALPAGTIRFGRRCTTIRPSRQGVEITFDDGTSEDGDVLIGADGYRSIVRHRLFGDVARHTGLASWYGLAEVPSGLRSEHVVPTYYDRLRLCTMHPVGKGLVHWAVEVPWPDEDLDRAGRRTAWPDLPQTPDRRARLREWFGHWAPPVAELMANLPDQDVEVYPHVVHRVPRWWGRGPVTLAGDAAHAVPPRVGWGVNQALEDGWMLGRVLSERGEPTALLRRYERERRGRARHVRRLESVARRSNRALMLLHRLPSRVRGEGIVSRTLISNIDSCSNYVHDRAVAR</sequence>
<evidence type="ECO:0000256" key="2">
    <source>
        <dbReference type="ARBA" id="ARBA00023033"/>
    </source>
</evidence>
<dbReference type="InterPro" id="IPR050493">
    <property type="entry name" value="FAD-dep_Monooxygenase_BioMet"/>
</dbReference>
<dbReference type="SUPFAM" id="SSF51905">
    <property type="entry name" value="FAD/NAD(P)-binding domain"/>
    <property type="match status" value="1"/>
</dbReference>
<dbReference type="GO" id="GO:0071949">
    <property type="term" value="F:FAD binding"/>
    <property type="evidence" value="ECO:0007669"/>
    <property type="project" value="InterPro"/>
</dbReference>
<keyword evidence="5" id="KW-1185">Reference proteome</keyword>
<dbReference type="InterPro" id="IPR002938">
    <property type="entry name" value="FAD-bd"/>
</dbReference>
<evidence type="ECO:0000259" key="3">
    <source>
        <dbReference type="Pfam" id="PF01494"/>
    </source>
</evidence>
<dbReference type="PRINTS" id="PR00420">
    <property type="entry name" value="RNGMNOXGNASE"/>
</dbReference>
<evidence type="ECO:0000256" key="1">
    <source>
        <dbReference type="ARBA" id="ARBA00023002"/>
    </source>
</evidence>
<evidence type="ECO:0000313" key="4">
    <source>
        <dbReference type="EMBL" id="MBB5803209.1"/>
    </source>
</evidence>
<evidence type="ECO:0000313" key="5">
    <source>
        <dbReference type="Proteomes" id="UP000552097"/>
    </source>
</evidence>
<dbReference type="EMBL" id="JACHMO010000001">
    <property type="protein sequence ID" value="MBB5803209.1"/>
    <property type="molecule type" value="Genomic_DNA"/>
</dbReference>
<keyword evidence="2" id="KW-0503">Monooxygenase</keyword>
<dbReference type="InterPro" id="IPR036188">
    <property type="entry name" value="FAD/NAD-bd_sf"/>
</dbReference>
<protein>
    <submittedName>
        <fullName evidence="4">FAD-dependent urate hydroxylase</fullName>
        <ecNumber evidence="4">1.14.13.113</ecNumber>
    </submittedName>
</protein>
<keyword evidence="1 4" id="KW-0560">Oxidoreductase</keyword>
<dbReference type="AlphaFoldDB" id="A0A7W9HJ14"/>
<dbReference type="Pfam" id="PF01494">
    <property type="entry name" value="FAD_binding_3"/>
    <property type="match status" value="1"/>
</dbReference>
<accession>A0A7W9HJ14</accession>
<proteinExistence type="predicted"/>
<dbReference type="GO" id="GO:0102099">
    <property type="term" value="F:FAD-dependent urate hydroxylase activity"/>
    <property type="evidence" value="ECO:0007669"/>
    <property type="project" value="UniProtKB-EC"/>
</dbReference>
<comment type="caution">
    <text evidence="4">The sequence shown here is derived from an EMBL/GenBank/DDBJ whole genome shotgun (WGS) entry which is preliminary data.</text>
</comment>
<dbReference type="EC" id="1.14.13.113" evidence="4"/>
<name>A0A7W9HJ14_9PSEU</name>
<dbReference type="PANTHER" id="PTHR13789:SF309">
    <property type="entry name" value="PUTATIVE (AFU_ORTHOLOGUE AFUA_6G14510)-RELATED"/>
    <property type="match status" value="1"/>
</dbReference>
<dbReference type="PANTHER" id="PTHR13789">
    <property type="entry name" value="MONOOXYGENASE"/>
    <property type="match status" value="1"/>
</dbReference>
<feature type="domain" description="FAD-binding" evidence="3">
    <location>
        <begin position="2"/>
        <end position="343"/>
    </location>
</feature>
<organism evidence="4 5">
    <name type="scientific">Saccharothrix ecbatanensis</name>
    <dbReference type="NCBI Taxonomy" id="1105145"/>
    <lineage>
        <taxon>Bacteria</taxon>
        <taxon>Bacillati</taxon>
        <taxon>Actinomycetota</taxon>
        <taxon>Actinomycetes</taxon>
        <taxon>Pseudonocardiales</taxon>
        <taxon>Pseudonocardiaceae</taxon>
        <taxon>Saccharothrix</taxon>
    </lineage>
</organism>
<reference evidence="4 5" key="1">
    <citation type="submission" date="2020-08" db="EMBL/GenBank/DDBJ databases">
        <title>Sequencing the genomes of 1000 actinobacteria strains.</title>
        <authorList>
            <person name="Klenk H.-P."/>
        </authorList>
    </citation>
    <scope>NUCLEOTIDE SEQUENCE [LARGE SCALE GENOMIC DNA]</scope>
    <source>
        <strain evidence="4 5">DSM 45486</strain>
    </source>
</reference>
<dbReference type="RefSeq" id="WP_184920435.1">
    <property type="nucleotide sequence ID" value="NZ_JACHMO010000001.1"/>
</dbReference>
<dbReference type="Gene3D" id="3.50.50.60">
    <property type="entry name" value="FAD/NAD(P)-binding domain"/>
    <property type="match status" value="1"/>
</dbReference>
<gene>
    <name evidence="4" type="ORF">F4560_002977</name>
</gene>